<name>A0A437SA01_9FIRM</name>
<dbReference type="GO" id="GO:0047804">
    <property type="term" value="F:cysteine-S-conjugate beta-lyase activity"/>
    <property type="evidence" value="ECO:0007669"/>
    <property type="project" value="UniProtKB-EC"/>
</dbReference>
<dbReference type="RefSeq" id="WP_127722694.1">
    <property type="nucleotide sequence ID" value="NZ_RLIH01000001.1"/>
</dbReference>
<dbReference type="AlphaFoldDB" id="A0A437SA01"/>
<evidence type="ECO:0000259" key="6">
    <source>
        <dbReference type="Pfam" id="PF00155"/>
    </source>
</evidence>
<evidence type="ECO:0000256" key="5">
    <source>
        <dbReference type="ARBA" id="ARBA00037974"/>
    </source>
</evidence>
<feature type="domain" description="Aminotransferase class I/classII large" evidence="6">
    <location>
        <begin position="32"/>
        <end position="375"/>
    </location>
</feature>
<evidence type="ECO:0000256" key="4">
    <source>
        <dbReference type="ARBA" id="ARBA00023239"/>
    </source>
</evidence>
<dbReference type="Proteomes" id="UP000288812">
    <property type="component" value="Unassembled WGS sequence"/>
</dbReference>
<sequence length="397" mass="46063">MGYDFETLVSRKKQGSEKWDQMYEWNPNVSEDVVPLSVADMEFKNAPEIIEGLKEYLDEVILGYAGPYPEYHEAVISWMKRRHNYDIEKDWIVTTPGVVNAFYAAVNAFTKEDDGVIIFRPVYYPFTNAIYANNRKLVNCPLIKTDGYYTIDFDKFEELARDPKNKLLIFCNPHNPVGRVWTRDELEKVGNICLENDIVLVSDEIWNDLIMPGYKHIMMGSISEEIENITITCTAPSKTFNLAGLATSNIIVKNEEMRSVYLEALAAMRSRMVNILGYKACELAYTKSEKWLDELIPVIDRNQRMVKDFFDERHPEIKAYLSEGTYLQWVDFSGLGLSNEELEEFMHMEAQFFTDEGYIFGEEGNGYERINLAAPTWVIKRELERLDKALVKLKENK</sequence>
<dbReference type="Gene3D" id="3.90.1150.10">
    <property type="entry name" value="Aspartate Aminotransferase, domain 1"/>
    <property type="match status" value="1"/>
</dbReference>
<dbReference type="SUPFAM" id="SSF53383">
    <property type="entry name" value="PLP-dependent transferases"/>
    <property type="match status" value="1"/>
</dbReference>
<dbReference type="PANTHER" id="PTHR43525:SF1">
    <property type="entry name" value="PROTEIN MALY"/>
    <property type="match status" value="1"/>
</dbReference>
<organism evidence="7 8">
    <name type="scientific">Anaerosphaera multitolerans</name>
    <dbReference type="NCBI Taxonomy" id="2487351"/>
    <lineage>
        <taxon>Bacteria</taxon>
        <taxon>Bacillati</taxon>
        <taxon>Bacillota</taxon>
        <taxon>Tissierellia</taxon>
        <taxon>Tissierellales</taxon>
        <taxon>Peptoniphilaceae</taxon>
        <taxon>Anaerosphaera</taxon>
    </lineage>
</organism>
<keyword evidence="4" id="KW-0456">Lyase</keyword>
<dbReference type="Pfam" id="PF00155">
    <property type="entry name" value="Aminotran_1_2"/>
    <property type="match status" value="1"/>
</dbReference>
<dbReference type="NCBIfam" id="TIGR04350">
    <property type="entry name" value="C_S_lyase_PatB"/>
    <property type="match status" value="1"/>
</dbReference>
<dbReference type="InterPro" id="IPR004839">
    <property type="entry name" value="Aminotransferase_I/II_large"/>
</dbReference>
<keyword evidence="7" id="KW-0032">Aminotransferase</keyword>
<dbReference type="CDD" id="cd00609">
    <property type="entry name" value="AAT_like"/>
    <property type="match status" value="1"/>
</dbReference>
<reference evidence="7 8" key="1">
    <citation type="submission" date="2018-11" db="EMBL/GenBank/DDBJ databases">
        <title>Genome sequencing and assembly of Anaerosphaera sp. nov., GS7-6-2.</title>
        <authorList>
            <person name="Rettenmaier R."/>
            <person name="Liebl W."/>
            <person name="Zverlov V."/>
        </authorList>
    </citation>
    <scope>NUCLEOTIDE SEQUENCE [LARGE SCALE GENOMIC DNA]</scope>
    <source>
        <strain evidence="7 8">GS7-6-2</strain>
    </source>
</reference>
<dbReference type="GO" id="GO:0008483">
    <property type="term" value="F:transaminase activity"/>
    <property type="evidence" value="ECO:0007669"/>
    <property type="project" value="UniProtKB-KW"/>
</dbReference>
<keyword evidence="8" id="KW-1185">Reference proteome</keyword>
<evidence type="ECO:0000313" key="8">
    <source>
        <dbReference type="Proteomes" id="UP000288812"/>
    </source>
</evidence>
<evidence type="ECO:0000256" key="1">
    <source>
        <dbReference type="ARBA" id="ARBA00001933"/>
    </source>
</evidence>
<dbReference type="InterPro" id="IPR015421">
    <property type="entry name" value="PyrdxlP-dep_Trfase_major"/>
</dbReference>
<dbReference type="InterPro" id="IPR051798">
    <property type="entry name" value="Class-II_PLP-Dep_Aminotrans"/>
</dbReference>
<dbReference type="Gene3D" id="3.40.640.10">
    <property type="entry name" value="Type I PLP-dependent aspartate aminotransferase-like (Major domain)"/>
    <property type="match status" value="1"/>
</dbReference>
<dbReference type="InterPro" id="IPR015422">
    <property type="entry name" value="PyrdxlP-dep_Trfase_small"/>
</dbReference>
<keyword evidence="7" id="KW-0808">Transferase</keyword>
<dbReference type="InterPro" id="IPR015424">
    <property type="entry name" value="PyrdxlP-dep_Trfase"/>
</dbReference>
<accession>A0A437SA01</accession>
<comment type="caution">
    <text evidence="7">The sequence shown here is derived from an EMBL/GenBank/DDBJ whole genome shotgun (WGS) entry which is preliminary data.</text>
</comment>
<dbReference type="GO" id="GO:0030170">
    <property type="term" value="F:pyridoxal phosphate binding"/>
    <property type="evidence" value="ECO:0007669"/>
    <property type="project" value="InterPro"/>
</dbReference>
<dbReference type="EMBL" id="RLIH01000001">
    <property type="protein sequence ID" value="RVU55711.1"/>
    <property type="molecule type" value="Genomic_DNA"/>
</dbReference>
<evidence type="ECO:0000256" key="3">
    <source>
        <dbReference type="ARBA" id="ARBA00022898"/>
    </source>
</evidence>
<comment type="similarity">
    <text evidence="5">Belongs to the class-II pyridoxal-phosphate-dependent aminotransferase family. MalY/PatB cystathionine beta-lyase subfamily.</text>
</comment>
<dbReference type="OrthoDB" id="9802872at2"/>
<evidence type="ECO:0000256" key="2">
    <source>
        <dbReference type="ARBA" id="ARBA00012224"/>
    </source>
</evidence>
<gene>
    <name evidence="7" type="ORF">EF514_00410</name>
</gene>
<keyword evidence="3" id="KW-0663">Pyridoxal phosphate</keyword>
<dbReference type="InterPro" id="IPR027619">
    <property type="entry name" value="C-S_lyase_PatB-like"/>
</dbReference>
<evidence type="ECO:0000313" key="7">
    <source>
        <dbReference type="EMBL" id="RVU55711.1"/>
    </source>
</evidence>
<dbReference type="EC" id="4.4.1.13" evidence="2"/>
<dbReference type="PANTHER" id="PTHR43525">
    <property type="entry name" value="PROTEIN MALY"/>
    <property type="match status" value="1"/>
</dbReference>
<protein>
    <recommendedName>
        <fullName evidence="2">cysteine-S-conjugate beta-lyase</fullName>
        <ecNumber evidence="2">4.4.1.13</ecNumber>
    </recommendedName>
</protein>
<comment type="cofactor">
    <cofactor evidence="1">
        <name>pyridoxal 5'-phosphate</name>
        <dbReference type="ChEBI" id="CHEBI:597326"/>
    </cofactor>
</comment>
<proteinExistence type="inferred from homology"/>